<sequence length="89" mass="10054">MKRGVGADQFHRVVDGEEAHEDVARHRLILALVGCPALAPRLSRGRAWPGECHRLFRQLRTDEERANAERYRTPDAVMRETAVAPRLAA</sequence>
<reference evidence="1 2" key="1">
    <citation type="submission" date="2021-03" db="EMBL/GenBank/DDBJ databases">
        <title>Genomic Encyclopedia of Type Strains, Phase III (KMG-III): the genomes of soil and plant-associated and newly described type strains.</title>
        <authorList>
            <person name="Whitman W."/>
        </authorList>
    </citation>
    <scope>NUCLEOTIDE SEQUENCE [LARGE SCALE GENOMIC DNA]</scope>
    <source>
        <strain evidence="1 2">IMMIB AFH-6</strain>
    </source>
</reference>
<keyword evidence="2" id="KW-1185">Reference proteome</keyword>
<evidence type="ECO:0000313" key="1">
    <source>
        <dbReference type="EMBL" id="MBP2293660.1"/>
    </source>
</evidence>
<comment type="caution">
    <text evidence="1">The sequence shown here is derived from an EMBL/GenBank/DDBJ whole genome shotgun (WGS) entry which is preliminary data.</text>
</comment>
<dbReference type="RefSeq" id="WP_307419839.1">
    <property type="nucleotide sequence ID" value="NZ_JAGINP010000012.1"/>
</dbReference>
<organism evidence="1 2">
    <name type="scientific">Azospirillum rugosum</name>
    <dbReference type="NCBI Taxonomy" id="416170"/>
    <lineage>
        <taxon>Bacteria</taxon>
        <taxon>Pseudomonadati</taxon>
        <taxon>Pseudomonadota</taxon>
        <taxon>Alphaproteobacteria</taxon>
        <taxon>Rhodospirillales</taxon>
        <taxon>Azospirillaceae</taxon>
        <taxon>Azospirillum</taxon>
    </lineage>
</organism>
<proteinExistence type="predicted"/>
<dbReference type="Proteomes" id="UP000781958">
    <property type="component" value="Unassembled WGS sequence"/>
</dbReference>
<protein>
    <submittedName>
        <fullName evidence="1">Uncharacterized protein</fullName>
    </submittedName>
</protein>
<accession>A0ABS4SMB1</accession>
<gene>
    <name evidence="1" type="ORF">J2851_003444</name>
</gene>
<evidence type="ECO:0000313" key="2">
    <source>
        <dbReference type="Proteomes" id="UP000781958"/>
    </source>
</evidence>
<name>A0ABS4SMB1_9PROT</name>
<dbReference type="EMBL" id="JAGINP010000012">
    <property type="protein sequence ID" value="MBP2293660.1"/>
    <property type="molecule type" value="Genomic_DNA"/>
</dbReference>